<dbReference type="PANTHER" id="PTHR30582">
    <property type="entry name" value="L,D-TRANSPEPTIDASE"/>
    <property type="match status" value="1"/>
</dbReference>
<dbReference type="InterPro" id="IPR005490">
    <property type="entry name" value="LD_TPept_cat_dom"/>
</dbReference>
<feature type="active site" description="Proton donor/acceptor" evidence="7">
    <location>
        <position position="324"/>
    </location>
</feature>
<evidence type="ECO:0000256" key="5">
    <source>
        <dbReference type="ARBA" id="ARBA00023315"/>
    </source>
</evidence>
<evidence type="ECO:0000256" key="6">
    <source>
        <dbReference type="ARBA" id="ARBA00023316"/>
    </source>
</evidence>
<dbReference type="CDD" id="cd13432">
    <property type="entry name" value="LDT_IgD_like_2"/>
    <property type="match status" value="1"/>
</dbReference>
<accession>A0ABY2PD98</accession>
<keyword evidence="4 7" id="KW-0573">Peptidoglycan synthesis</keyword>
<dbReference type="InterPro" id="IPR050979">
    <property type="entry name" value="LD-transpeptidase"/>
</dbReference>
<dbReference type="PROSITE" id="PS51257">
    <property type="entry name" value="PROKAR_LIPOPROTEIN"/>
    <property type="match status" value="1"/>
</dbReference>
<evidence type="ECO:0000256" key="1">
    <source>
        <dbReference type="ARBA" id="ARBA00004752"/>
    </source>
</evidence>
<keyword evidence="11" id="KW-1185">Reference proteome</keyword>
<name>A0ABY2PD98_9ACTN</name>
<proteinExistence type="predicted"/>
<keyword evidence="3 7" id="KW-0133">Cell shape</keyword>
<dbReference type="PANTHER" id="PTHR30582:SF2">
    <property type="entry name" value="L,D-TRANSPEPTIDASE YCIB-RELATED"/>
    <property type="match status" value="1"/>
</dbReference>
<sequence length="397" mass="41489">MSSARPRIRRRTALTAVPAALLAASLTACSGGGAAGSSAQAGGDAKAPETSISVNLTGDAAAPGEPVKVTLAHGKLKTVSVTAGEDGKLAGKISADGRTWISERVAAPGTAYTVEAQDADGGSDRAAFTTAEAEKVNKLTLAPGKNTTVGIAQPLSIVFDHPVKNKAVVERGLKVSTSNGTEGSWGWLQDYSGKDRVDWRPEEYWKPGTKVTLKAELNGVDTGADGGWFVRDYLTTFTIGAAQVVKVDLDGHRLALHRDGRQVMDIPMSAGTPGGKKASWRGTAVLMSKEGTINMNSETVGLGDAYDKMVDFSMRLTWSGMYAHAAPWNAPYFGNANRSSGCLGMSDANASALYEQVRVGDPFEITGADAKGTVAEGNGYGAWNVSWTDWQAKSALS</sequence>
<protein>
    <recommendedName>
        <fullName evidence="9">L,D-TPase catalytic domain-containing protein</fullName>
    </recommendedName>
</protein>
<feature type="chain" id="PRO_5046681722" description="L,D-TPase catalytic domain-containing protein" evidence="8">
    <location>
        <begin position="31"/>
        <end position="397"/>
    </location>
</feature>
<comment type="pathway">
    <text evidence="1 7">Cell wall biogenesis; peptidoglycan biosynthesis.</text>
</comment>
<feature type="active site" description="Nucleophile" evidence="7">
    <location>
        <position position="342"/>
    </location>
</feature>
<feature type="signal peptide" evidence="8">
    <location>
        <begin position="1"/>
        <end position="30"/>
    </location>
</feature>
<gene>
    <name evidence="10" type="ORF">E5Z02_17435</name>
</gene>
<evidence type="ECO:0000256" key="8">
    <source>
        <dbReference type="SAM" id="SignalP"/>
    </source>
</evidence>
<dbReference type="InterPro" id="IPR006311">
    <property type="entry name" value="TAT_signal"/>
</dbReference>
<keyword evidence="5" id="KW-0012">Acyltransferase</keyword>
<feature type="domain" description="L,D-TPase catalytic" evidence="9">
    <location>
        <begin position="243"/>
        <end position="366"/>
    </location>
</feature>
<dbReference type="Pfam" id="PF03734">
    <property type="entry name" value="YkuD"/>
    <property type="match status" value="1"/>
</dbReference>
<dbReference type="Proteomes" id="UP000306274">
    <property type="component" value="Unassembled WGS sequence"/>
</dbReference>
<reference evidence="10 11" key="1">
    <citation type="submission" date="2019-04" db="EMBL/GenBank/DDBJ databases">
        <title>Streptomyces rhizosphaericola sp. nov., an actinobacterium isolated from the wheat rhizosphere.</title>
        <authorList>
            <person name="Vargas Hoyos H.A."/>
            <person name="Santos S.N."/>
            <person name="Genuario D.B."/>
            <person name="Melo I.S."/>
            <person name="Da Silva L.J."/>
            <person name="Da Silva F.S.P."/>
            <person name="Zucchi T.D."/>
        </authorList>
    </citation>
    <scope>NUCLEOTIDE SEQUENCE [LARGE SCALE GENOMIC DNA]</scope>
    <source>
        <strain evidence="10 11">1AS2c</strain>
    </source>
</reference>
<dbReference type="PROSITE" id="PS52029">
    <property type="entry name" value="LD_TPASE"/>
    <property type="match status" value="1"/>
</dbReference>
<evidence type="ECO:0000313" key="10">
    <source>
        <dbReference type="EMBL" id="TGZ09023.1"/>
    </source>
</evidence>
<evidence type="ECO:0000256" key="3">
    <source>
        <dbReference type="ARBA" id="ARBA00022960"/>
    </source>
</evidence>
<keyword evidence="8" id="KW-0732">Signal</keyword>
<dbReference type="InterPro" id="IPR038063">
    <property type="entry name" value="Transpep_catalytic_dom"/>
</dbReference>
<evidence type="ECO:0000313" key="11">
    <source>
        <dbReference type="Proteomes" id="UP000306274"/>
    </source>
</evidence>
<dbReference type="Pfam" id="PF17964">
    <property type="entry name" value="Big_10"/>
    <property type="match status" value="1"/>
</dbReference>
<dbReference type="Gene3D" id="2.60.40.3710">
    <property type="match status" value="1"/>
</dbReference>
<dbReference type="InterPro" id="IPR041280">
    <property type="entry name" value="Big_10"/>
</dbReference>
<dbReference type="Gene3D" id="2.40.440.10">
    <property type="entry name" value="L,D-transpeptidase catalytic domain-like"/>
    <property type="match status" value="1"/>
</dbReference>
<dbReference type="PROSITE" id="PS51318">
    <property type="entry name" value="TAT"/>
    <property type="match status" value="1"/>
</dbReference>
<evidence type="ECO:0000256" key="7">
    <source>
        <dbReference type="PROSITE-ProRule" id="PRU01373"/>
    </source>
</evidence>
<dbReference type="EMBL" id="SRZK01000160">
    <property type="protein sequence ID" value="TGZ09023.1"/>
    <property type="molecule type" value="Genomic_DNA"/>
</dbReference>
<dbReference type="SUPFAM" id="SSF141523">
    <property type="entry name" value="L,D-transpeptidase catalytic domain-like"/>
    <property type="match status" value="1"/>
</dbReference>
<dbReference type="RefSeq" id="WP_136016567.1">
    <property type="nucleotide sequence ID" value="NZ_SRZK01000160.1"/>
</dbReference>
<evidence type="ECO:0000256" key="2">
    <source>
        <dbReference type="ARBA" id="ARBA00022679"/>
    </source>
</evidence>
<keyword evidence="2" id="KW-0808">Transferase</keyword>
<evidence type="ECO:0000259" key="9">
    <source>
        <dbReference type="PROSITE" id="PS52029"/>
    </source>
</evidence>
<evidence type="ECO:0000256" key="4">
    <source>
        <dbReference type="ARBA" id="ARBA00022984"/>
    </source>
</evidence>
<dbReference type="CDD" id="cd16913">
    <property type="entry name" value="YkuD_like"/>
    <property type="match status" value="1"/>
</dbReference>
<keyword evidence="6 7" id="KW-0961">Cell wall biogenesis/degradation</keyword>
<dbReference type="Gene3D" id="2.60.40.3780">
    <property type="match status" value="1"/>
</dbReference>
<organism evidence="10 11">
    <name type="scientific">Streptomyces rhizosphaericola</name>
    <dbReference type="NCBI Taxonomy" id="2564098"/>
    <lineage>
        <taxon>Bacteria</taxon>
        <taxon>Bacillati</taxon>
        <taxon>Actinomycetota</taxon>
        <taxon>Actinomycetes</taxon>
        <taxon>Kitasatosporales</taxon>
        <taxon>Streptomycetaceae</taxon>
        <taxon>Streptomyces</taxon>
    </lineage>
</organism>
<comment type="caution">
    <text evidence="10">The sequence shown here is derived from an EMBL/GenBank/DDBJ whole genome shotgun (WGS) entry which is preliminary data.</text>
</comment>